<proteinExistence type="predicted"/>
<dbReference type="EMBL" id="HBEM01001614">
    <property type="protein sequence ID" value="CAD8430349.1"/>
    <property type="molecule type" value="Transcribed_RNA"/>
</dbReference>
<sequence>MRWWLPTILSVCFMVKYMRNNNGPGRCLGKSERRAQKEGRPRFRLSRAARLEMKRPGRKKKKSKYGNDAWRKDPRFEKKFSLVGENITESTESDLIEVKKNHTILREEKKRRQAFTSKTFAEMRGFYLRSDSEGNEGTETRSKLHPITQHGPLSQSRPHARRMDSISRKKSRVVGEDEVEDEDQQEVVEKVNEEELTSNSLSWRETVQRVRAGQMSLKELEKQLKIRARATNQPLSDAVTLSLNLTKREEIATMFRKAECKDGDLPEQLRTLENQMENIPMFPPENGYRDDSSEASIEREFKESPMYCPFQSELQSALAEIMRKKRKSKSN</sequence>
<evidence type="ECO:0000256" key="1">
    <source>
        <dbReference type="SAM" id="MobiDB-lite"/>
    </source>
</evidence>
<evidence type="ECO:0000313" key="2">
    <source>
        <dbReference type="EMBL" id="CAD8430349.1"/>
    </source>
</evidence>
<name>A0A7S0CQ85_9EUKA</name>
<protein>
    <submittedName>
        <fullName evidence="2">Uncharacterized protein</fullName>
    </submittedName>
</protein>
<feature type="compositionally biased region" description="Basic and acidic residues" evidence="1">
    <location>
        <begin position="29"/>
        <end position="41"/>
    </location>
</feature>
<organism evidence="2">
    <name type="scientific">Amorphochlora amoebiformis</name>
    <dbReference type="NCBI Taxonomy" id="1561963"/>
    <lineage>
        <taxon>Eukaryota</taxon>
        <taxon>Sar</taxon>
        <taxon>Rhizaria</taxon>
        <taxon>Cercozoa</taxon>
        <taxon>Chlorarachniophyceae</taxon>
        <taxon>Amorphochlora</taxon>
    </lineage>
</organism>
<gene>
    <name evidence="2" type="ORF">LAMO00422_LOCUS1159</name>
</gene>
<dbReference type="AlphaFoldDB" id="A0A7S0CQ85"/>
<feature type="region of interest" description="Disordered" evidence="1">
    <location>
        <begin position="23"/>
        <end position="69"/>
    </location>
</feature>
<accession>A0A7S0CQ85</accession>
<feature type="region of interest" description="Disordered" evidence="1">
    <location>
        <begin position="131"/>
        <end position="183"/>
    </location>
</feature>
<reference evidence="2" key="1">
    <citation type="submission" date="2021-01" db="EMBL/GenBank/DDBJ databases">
        <authorList>
            <person name="Corre E."/>
            <person name="Pelletier E."/>
            <person name="Niang G."/>
            <person name="Scheremetjew M."/>
            <person name="Finn R."/>
            <person name="Kale V."/>
            <person name="Holt S."/>
            <person name="Cochrane G."/>
            <person name="Meng A."/>
            <person name="Brown T."/>
            <person name="Cohen L."/>
        </authorList>
    </citation>
    <scope>NUCLEOTIDE SEQUENCE</scope>
    <source>
        <strain evidence="2">CCMP2058</strain>
    </source>
</reference>